<dbReference type="Gene3D" id="2.60.120.10">
    <property type="entry name" value="Jelly Rolls"/>
    <property type="match status" value="1"/>
</dbReference>
<dbReference type="InterPro" id="IPR014710">
    <property type="entry name" value="RmlC-like_jellyroll"/>
</dbReference>
<comment type="caution">
    <text evidence="2">The sequence shown here is derived from an EMBL/GenBank/DDBJ whole genome shotgun (WGS) entry which is preliminary data.</text>
</comment>
<dbReference type="InterPro" id="IPR013096">
    <property type="entry name" value="Cupin_2"/>
</dbReference>
<dbReference type="EMBL" id="QRGO01000001">
    <property type="protein sequence ID" value="RDV05783.1"/>
    <property type="molecule type" value="Genomic_DNA"/>
</dbReference>
<dbReference type="RefSeq" id="WP_115517806.1">
    <property type="nucleotide sequence ID" value="NZ_QRGO01000001.1"/>
</dbReference>
<dbReference type="OrthoDB" id="9791637at2"/>
<dbReference type="SUPFAM" id="SSF51182">
    <property type="entry name" value="RmlC-like cupins"/>
    <property type="match status" value="1"/>
</dbReference>
<feature type="domain" description="Cupin type-2" evidence="1">
    <location>
        <begin position="40"/>
        <end position="107"/>
    </location>
</feature>
<evidence type="ECO:0000259" key="1">
    <source>
        <dbReference type="Pfam" id="PF07883"/>
    </source>
</evidence>
<gene>
    <name evidence="2" type="ORF">DXH78_08345</name>
</gene>
<dbReference type="InterPro" id="IPR052538">
    <property type="entry name" value="Flavonoid_dioxygenase-like"/>
</dbReference>
<protein>
    <submittedName>
        <fullName evidence="2">Cupin domain-containing protein</fullName>
    </submittedName>
</protein>
<dbReference type="AlphaFoldDB" id="A0A371BEE7"/>
<name>A0A371BEE7_9BRAD</name>
<evidence type="ECO:0000313" key="2">
    <source>
        <dbReference type="EMBL" id="RDV05783.1"/>
    </source>
</evidence>
<dbReference type="Pfam" id="PF07883">
    <property type="entry name" value="Cupin_2"/>
    <property type="match status" value="1"/>
</dbReference>
<reference evidence="3" key="1">
    <citation type="submission" date="2018-08" db="EMBL/GenBank/DDBJ databases">
        <authorList>
            <person name="Kim S.-J."/>
            <person name="Jung G.-Y."/>
        </authorList>
    </citation>
    <scope>NUCLEOTIDE SEQUENCE [LARGE SCALE GENOMIC DNA]</scope>
    <source>
        <strain evidence="3">GY_H</strain>
    </source>
</reference>
<proteinExistence type="predicted"/>
<dbReference type="PANTHER" id="PTHR43346">
    <property type="entry name" value="LIGAND BINDING DOMAIN PROTEIN, PUTATIVE (AFU_ORTHOLOGUE AFUA_6G14370)-RELATED"/>
    <property type="match status" value="1"/>
</dbReference>
<accession>A0A371BEE7</accession>
<dbReference type="Proteomes" id="UP000263993">
    <property type="component" value="Unassembled WGS sequence"/>
</dbReference>
<organism evidence="2 3">
    <name type="scientific">Undibacter mobilis</name>
    <dbReference type="NCBI Taxonomy" id="2292256"/>
    <lineage>
        <taxon>Bacteria</taxon>
        <taxon>Pseudomonadati</taxon>
        <taxon>Pseudomonadota</taxon>
        <taxon>Alphaproteobacteria</taxon>
        <taxon>Hyphomicrobiales</taxon>
        <taxon>Nitrobacteraceae</taxon>
        <taxon>Undibacter</taxon>
    </lineage>
</organism>
<evidence type="ECO:0000313" key="3">
    <source>
        <dbReference type="Proteomes" id="UP000263993"/>
    </source>
</evidence>
<sequence length="150" mass="16917">MQTLTAGITKAGTGIEGISWSILGQTYVPKTLCESSFSWHATFPPGTFVPPHIHPTQDEFIYLFEGRLDLMLDGKDFVAQPGDVIRLPMGLPHGIFNKQDQTVKCFFWVSPTRKLYDLFWAIHSMKEQKPDEVVALSARHEVMFLPPPAQ</sequence>
<keyword evidence="3" id="KW-1185">Reference proteome</keyword>
<dbReference type="PANTHER" id="PTHR43346:SF1">
    <property type="entry name" value="QUERCETIN 2,3-DIOXYGENASE-RELATED"/>
    <property type="match status" value="1"/>
</dbReference>
<dbReference type="InterPro" id="IPR011051">
    <property type="entry name" value="RmlC_Cupin_sf"/>
</dbReference>